<feature type="compositionally biased region" description="Acidic residues" evidence="8">
    <location>
        <begin position="887"/>
        <end position="915"/>
    </location>
</feature>
<comment type="similarity">
    <text evidence="1">Belongs to the SNF2/RAD54 helicase family.</text>
</comment>
<evidence type="ECO:0000259" key="11">
    <source>
        <dbReference type="PROSITE" id="PS51194"/>
    </source>
</evidence>
<dbReference type="InterPro" id="IPR050628">
    <property type="entry name" value="SNF2_RAD54_helicase_TF"/>
</dbReference>
<keyword evidence="3" id="KW-0378">Hydrolase</keyword>
<feature type="domain" description="Helicase C-terminal" evidence="11">
    <location>
        <begin position="1037"/>
        <end position="1197"/>
    </location>
</feature>
<evidence type="ECO:0000256" key="1">
    <source>
        <dbReference type="ARBA" id="ARBA00007025"/>
    </source>
</evidence>
<name>A0ABQ7PF92_9HYPO</name>
<dbReference type="PROSITE" id="PS50089">
    <property type="entry name" value="ZF_RING_2"/>
    <property type="match status" value="1"/>
</dbReference>
<feature type="region of interest" description="Disordered" evidence="8">
    <location>
        <begin position="885"/>
        <end position="944"/>
    </location>
</feature>
<dbReference type="PANTHER" id="PTHR45626:SF16">
    <property type="entry name" value="ATP-DEPENDENT HELICASE ULS1"/>
    <property type="match status" value="1"/>
</dbReference>
<feature type="region of interest" description="Disordered" evidence="8">
    <location>
        <begin position="265"/>
        <end position="368"/>
    </location>
</feature>
<feature type="compositionally biased region" description="Low complexity" evidence="8">
    <location>
        <begin position="212"/>
        <end position="230"/>
    </location>
</feature>
<dbReference type="SUPFAM" id="SSF57850">
    <property type="entry name" value="RING/U-box"/>
    <property type="match status" value="1"/>
</dbReference>
<feature type="coiled-coil region" evidence="7">
    <location>
        <begin position="1161"/>
        <end position="1189"/>
    </location>
</feature>
<feature type="region of interest" description="Disordered" evidence="8">
    <location>
        <begin position="64"/>
        <end position="159"/>
    </location>
</feature>
<evidence type="ECO:0000313" key="12">
    <source>
        <dbReference type="EMBL" id="KAG5960349.1"/>
    </source>
</evidence>
<keyword evidence="6" id="KW-0479">Metal-binding</keyword>
<dbReference type="InterPro" id="IPR001650">
    <property type="entry name" value="Helicase_C-like"/>
</dbReference>
<dbReference type="CDD" id="cd18793">
    <property type="entry name" value="SF2_C_SNF"/>
    <property type="match status" value="1"/>
</dbReference>
<dbReference type="Pfam" id="PF13923">
    <property type="entry name" value="zf-C3HC4_2"/>
    <property type="match status" value="1"/>
</dbReference>
<dbReference type="Pfam" id="PF00271">
    <property type="entry name" value="Helicase_C"/>
    <property type="match status" value="1"/>
</dbReference>
<evidence type="ECO:0000256" key="6">
    <source>
        <dbReference type="PROSITE-ProRule" id="PRU00175"/>
    </source>
</evidence>
<dbReference type="InterPro" id="IPR001841">
    <property type="entry name" value="Znf_RING"/>
</dbReference>
<dbReference type="Gene3D" id="3.40.50.10810">
    <property type="entry name" value="Tandem AAA-ATPase domain"/>
    <property type="match status" value="1"/>
</dbReference>
<protein>
    <submittedName>
        <fullName evidence="12">Uncharacterized protein</fullName>
    </submittedName>
</protein>
<keyword evidence="2" id="KW-0547">Nucleotide-binding</keyword>
<reference evidence="12 13" key="1">
    <citation type="journal article" date="2020" name="bioRxiv">
        <title>Whole genome comparisons of ergot fungi reveals the divergence and evolution of species within the genus Claviceps are the result of varying mechanisms driving genome evolution and host range expansion.</title>
        <authorList>
            <person name="Wyka S.A."/>
            <person name="Mondo S.J."/>
            <person name="Liu M."/>
            <person name="Dettman J."/>
            <person name="Nalam V."/>
            <person name="Broders K.D."/>
        </authorList>
    </citation>
    <scope>NUCLEOTIDE SEQUENCE [LARGE SCALE GENOMIC DNA]</scope>
    <source>
        <strain evidence="12 13">LM583</strain>
    </source>
</reference>
<dbReference type="PROSITE" id="PS51194">
    <property type="entry name" value="HELICASE_CTER"/>
    <property type="match status" value="1"/>
</dbReference>
<evidence type="ECO:0000256" key="3">
    <source>
        <dbReference type="ARBA" id="ARBA00022801"/>
    </source>
</evidence>
<dbReference type="SMART" id="SM00184">
    <property type="entry name" value="RING"/>
    <property type="match status" value="1"/>
</dbReference>
<keyword evidence="6" id="KW-0863">Zinc-finger</keyword>
<evidence type="ECO:0000256" key="5">
    <source>
        <dbReference type="ARBA" id="ARBA00022840"/>
    </source>
</evidence>
<keyword evidence="7" id="KW-0175">Coiled coil</keyword>
<gene>
    <name evidence="12" type="ORF">E4U57_000202</name>
</gene>
<feature type="compositionally biased region" description="Low complexity" evidence="8">
    <location>
        <begin position="75"/>
        <end position="84"/>
    </location>
</feature>
<keyword evidence="6" id="KW-0862">Zinc</keyword>
<evidence type="ECO:0000256" key="7">
    <source>
        <dbReference type="SAM" id="Coils"/>
    </source>
</evidence>
<dbReference type="PROSITE" id="PS51192">
    <property type="entry name" value="HELICASE_ATP_BIND_1"/>
    <property type="match status" value="1"/>
</dbReference>
<dbReference type="CDD" id="cd18008">
    <property type="entry name" value="DEXDc_SHPRH-like"/>
    <property type="match status" value="1"/>
</dbReference>
<proteinExistence type="inferred from homology"/>
<feature type="region of interest" description="Disordered" evidence="8">
    <location>
        <begin position="188"/>
        <end position="231"/>
    </location>
</feature>
<feature type="compositionally biased region" description="Low complexity" evidence="8">
    <location>
        <begin position="311"/>
        <end position="323"/>
    </location>
</feature>
<dbReference type="InterPro" id="IPR027417">
    <property type="entry name" value="P-loop_NTPase"/>
</dbReference>
<feature type="compositionally biased region" description="Acidic residues" evidence="8">
    <location>
        <begin position="925"/>
        <end position="943"/>
    </location>
</feature>
<evidence type="ECO:0000256" key="8">
    <source>
        <dbReference type="SAM" id="MobiDB-lite"/>
    </source>
</evidence>
<feature type="region of interest" description="Disordered" evidence="8">
    <location>
        <begin position="956"/>
        <end position="998"/>
    </location>
</feature>
<dbReference type="Gene3D" id="3.30.40.10">
    <property type="entry name" value="Zinc/RING finger domain, C3HC4 (zinc finger)"/>
    <property type="match status" value="1"/>
</dbReference>
<dbReference type="InterPro" id="IPR049730">
    <property type="entry name" value="SNF2/RAD54-like_C"/>
</dbReference>
<evidence type="ECO:0000256" key="4">
    <source>
        <dbReference type="ARBA" id="ARBA00022806"/>
    </source>
</evidence>
<dbReference type="PANTHER" id="PTHR45626">
    <property type="entry name" value="TRANSCRIPTION TERMINATION FACTOR 2-RELATED"/>
    <property type="match status" value="1"/>
</dbReference>
<dbReference type="EMBL" id="SRPR01000101">
    <property type="protein sequence ID" value="KAG5960349.1"/>
    <property type="molecule type" value="Genomic_DNA"/>
</dbReference>
<feature type="domain" description="RING-type" evidence="9">
    <location>
        <begin position="806"/>
        <end position="858"/>
    </location>
</feature>
<dbReference type="SMART" id="SM00490">
    <property type="entry name" value="HELICc"/>
    <property type="match status" value="1"/>
</dbReference>
<feature type="compositionally biased region" description="Pro residues" evidence="8">
    <location>
        <begin position="334"/>
        <end position="343"/>
    </location>
</feature>
<keyword evidence="4" id="KW-0347">Helicase</keyword>
<dbReference type="SUPFAM" id="SSF52540">
    <property type="entry name" value="P-loop containing nucleoside triphosphate hydrolases"/>
    <property type="match status" value="2"/>
</dbReference>
<evidence type="ECO:0000259" key="10">
    <source>
        <dbReference type="PROSITE" id="PS51192"/>
    </source>
</evidence>
<dbReference type="InterPro" id="IPR014001">
    <property type="entry name" value="Helicase_ATP-bd"/>
</dbReference>
<feature type="compositionally biased region" description="Basic and acidic residues" evidence="8">
    <location>
        <begin position="190"/>
        <end position="201"/>
    </location>
</feature>
<dbReference type="InterPro" id="IPR013083">
    <property type="entry name" value="Znf_RING/FYVE/PHD"/>
</dbReference>
<evidence type="ECO:0000313" key="13">
    <source>
        <dbReference type="Proteomes" id="UP000742024"/>
    </source>
</evidence>
<feature type="compositionally biased region" description="Basic residues" evidence="8">
    <location>
        <begin position="986"/>
        <end position="998"/>
    </location>
</feature>
<feature type="compositionally biased region" description="Basic and acidic residues" evidence="8">
    <location>
        <begin position="956"/>
        <end position="970"/>
    </location>
</feature>
<keyword evidence="13" id="KW-1185">Reference proteome</keyword>
<organism evidence="12 13">
    <name type="scientific">Claviceps arundinis</name>
    <dbReference type="NCBI Taxonomy" id="1623583"/>
    <lineage>
        <taxon>Eukaryota</taxon>
        <taxon>Fungi</taxon>
        <taxon>Dikarya</taxon>
        <taxon>Ascomycota</taxon>
        <taxon>Pezizomycotina</taxon>
        <taxon>Sordariomycetes</taxon>
        <taxon>Hypocreomycetidae</taxon>
        <taxon>Hypocreales</taxon>
        <taxon>Clavicipitaceae</taxon>
        <taxon>Claviceps</taxon>
    </lineage>
</organism>
<dbReference type="InterPro" id="IPR000330">
    <property type="entry name" value="SNF2_N"/>
</dbReference>
<comment type="caution">
    <text evidence="12">The sequence shown here is derived from an EMBL/GenBank/DDBJ whole genome shotgun (WGS) entry which is preliminary data.</text>
</comment>
<accession>A0ABQ7PF92</accession>
<evidence type="ECO:0000256" key="2">
    <source>
        <dbReference type="ARBA" id="ARBA00022741"/>
    </source>
</evidence>
<dbReference type="SMART" id="SM00487">
    <property type="entry name" value="DEXDc"/>
    <property type="match status" value="1"/>
</dbReference>
<sequence length="1206" mass="135328">MAGSLSEREIEGILEEAIEELTIQNVVLDSMRTESWPGIELERQELTDKIERLKDKIRRIRQGSWGRSDDAATLPGPSSNSNSTPRPPAIAGGSLSKMPTSQGDDRGQGSPRAVRSGKRNLREDDSDSADGRVKSRRATPIRHDGPVARSSGLSYGTRSFLNEPSDMIDLTGDDVDLDAYCVSQQLARAKQREQENEDRRLAMRLSSDQSRENSSMTTPSSSNPESSQPSALSRLMETQRLNAGPSTDEPWYPSQAPTVLGSARRHLTTPSTGPHGTQVPGAGAYGPGWDATLRTSHATSPHHAPTVQNPSYSGRYSFGSRSSQTSGPGVQPHPSQPALPPISPSFRPSSGHHGAVAPGSLAAMAGPSGGSMSRIINKTSTFDFTRGVDAYGYPLDDRLHDFLTADEDTSPATGQEIDDLLKNIRPDIDIPEYNREVGPEGLRYPLYRHQGVALAWMKQMEEGTNKGGILADDMGLGKTISTLSLMLSNRAESRPKTNLIIGPLSLIRQWEEELMKKTNPGHRLSVFVHHGKKSTTEDLLKYDVVLTTYGTIASELKRLEQFMEENKDRNIDFNDRACSFKFPLLNPGKAFFHRIILDEAQCIKNRNTRTAKACHHLKATYRWCLTGTPMMNGVLELFSLLKFLQIKPYNSWERFRQAFGALFGQRGDPKSQAMDRLRALLKAVMLRRKKDSLLDGKPILVLPRKKEQVVYAELSTDERDFYKQLEEKAQVLFSKYLREGSVGKNYSNILVLLLRLRQACCHPHLNLDVDDASGAVVGTDEDVEQPVRDLDKVIVERIRTLDNFECPICYDVVQSPLFFIPCGHDSCKDCLIRISDTAMSQNIQEGHESNTAKCPVCRGAFNPRKCFTFDLFKKIHMPESVEKLEAVDSDASDAETESDSDEADSDVDDEMDEVDDRGNLKDFIVDDDESEGKMEDNDEDGLDSLEVLNMKASLLERKKQNQLRRSEMEKKKKKKKGKGKETMSKTKGKGKGKGKKRDVKPHMLKSLRLEAAKNLEAYKTYMQYLRKTWMPAAKVSECMRLLTEIGRTGDKTIIFSQWTLLLDLLEVAMWHEKFESKPLRYDGSMSGDRRSDAANTFRDDPKVKVMLVSLRAGNAGLNLTAANRVIIMDPFWNPYIEMQAIDRTYRIGQQREVDVYRILTKQTVEDRIVQLQEKKKEIVEAALDETESMKIGRLNVSELKFLFNTR</sequence>
<keyword evidence="5" id="KW-0067">ATP-binding</keyword>
<dbReference type="Proteomes" id="UP000742024">
    <property type="component" value="Unassembled WGS sequence"/>
</dbReference>
<feature type="domain" description="Helicase ATP-binding" evidence="10">
    <location>
        <begin position="459"/>
        <end position="647"/>
    </location>
</feature>
<evidence type="ECO:0000259" key="9">
    <source>
        <dbReference type="PROSITE" id="PS50089"/>
    </source>
</evidence>
<dbReference type="Gene3D" id="3.40.50.300">
    <property type="entry name" value="P-loop containing nucleotide triphosphate hydrolases"/>
    <property type="match status" value="2"/>
</dbReference>
<dbReference type="InterPro" id="IPR038718">
    <property type="entry name" value="SNF2-like_sf"/>
</dbReference>
<dbReference type="Pfam" id="PF00176">
    <property type="entry name" value="SNF2-rel_dom"/>
    <property type="match status" value="1"/>
</dbReference>